<feature type="transmembrane region" description="Helical" evidence="1">
    <location>
        <begin position="30"/>
        <end position="49"/>
    </location>
</feature>
<feature type="transmembrane region" description="Helical" evidence="1">
    <location>
        <begin position="56"/>
        <end position="73"/>
    </location>
</feature>
<name>A0ABN9SUJ9_9DINO</name>
<evidence type="ECO:0000313" key="2">
    <source>
        <dbReference type="EMBL" id="CAK0836091.1"/>
    </source>
</evidence>
<evidence type="ECO:0008006" key="4">
    <source>
        <dbReference type="Google" id="ProtNLM"/>
    </source>
</evidence>
<reference evidence="2" key="1">
    <citation type="submission" date="2023-10" db="EMBL/GenBank/DDBJ databases">
        <authorList>
            <person name="Chen Y."/>
            <person name="Shah S."/>
            <person name="Dougan E. K."/>
            <person name="Thang M."/>
            <person name="Chan C."/>
        </authorList>
    </citation>
    <scope>NUCLEOTIDE SEQUENCE [LARGE SCALE GENOMIC DNA]</scope>
</reference>
<dbReference type="EMBL" id="CAUYUJ010013370">
    <property type="protein sequence ID" value="CAK0836091.1"/>
    <property type="molecule type" value="Genomic_DNA"/>
</dbReference>
<protein>
    <recommendedName>
        <fullName evidence="4">Dolichyl-diphosphooligosaccharide--protein glycotransferase</fullName>
    </recommendedName>
</protein>
<keyword evidence="1" id="KW-0812">Transmembrane</keyword>
<evidence type="ECO:0000256" key="1">
    <source>
        <dbReference type="SAM" id="Phobius"/>
    </source>
</evidence>
<keyword evidence="1" id="KW-0472">Membrane</keyword>
<keyword evidence="3" id="KW-1185">Reference proteome</keyword>
<evidence type="ECO:0000313" key="3">
    <source>
        <dbReference type="Proteomes" id="UP001189429"/>
    </source>
</evidence>
<accession>A0ABN9SUJ9</accession>
<sequence length="155" mass="17659">MRVMEEWETEQIHGEIIGAKGAFVHFNIDAGLFSIFIMLFKAGFVYYAIKRPWISGMMAVVLALAFLFLGPYVDPHNNSLHACTMATLAAFVFSADAGKTLQASIIAIPVMTRWRIFHSRRVVHSLRRIQVFERHAPCGGYSSRLRKRCNSWPRL</sequence>
<feature type="transmembrane region" description="Helical" evidence="1">
    <location>
        <begin position="85"/>
        <end position="111"/>
    </location>
</feature>
<comment type="caution">
    <text evidence="2">The sequence shown here is derived from an EMBL/GenBank/DDBJ whole genome shotgun (WGS) entry which is preliminary data.</text>
</comment>
<proteinExistence type="predicted"/>
<keyword evidence="1" id="KW-1133">Transmembrane helix</keyword>
<organism evidence="2 3">
    <name type="scientific">Prorocentrum cordatum</name>
    <dbReference type="NCBI Taxonomy" id="2364126"/>
    <lineage>
        <taxon>Eukaryota</taxon>
        <taxon>Sar</taxon>
        <taxon>Alveolata</taxon>
        <taxon>Dinophyceae</taxon>
        <taxon>Prorocentrales</taxon>
        <taxon>Prorocentraceae</taxon>
        <taxon>Prorocentrum</taxon>
    </lineage>
</organism>
<gene>
    <name evidence="2" type="ORF">PCOR1329_LOCUS32705</name>
</gene>
<dbReference type="Proteomes" id="UP001189429">
    <property type="component" value="Unassembled WGS sequence"/>
</dbReference>